<dbReference type="AlphaFoldDB" id="A0AAQ0MDU3"/>
<dbReference type="InterPro" id="IPR025058">
    <property type="entry name" value="DUF3995"/>
</dbReference>
<proteinExistence type="predicted"/>
<dbReference type="RefSeq" id="WP_122065257.1">
    <property type="nucleotide sequence ID" value="NZ_JABXHL010000004.1"/>
</dbReference>
<keyword evidence="1" id="KW-0472">Membrane</keyword>
<protein>
    <submittedName>
        <fullName evidence="2">DUF3995 domain-containing protein</fullName>
    </submittedName>
</protein>
<sequence>MLKNVGLYLFLISGSLHSLATFYWAFDGGLGLETVGYWTIEFKQNYGVKFLIILFFVGLLKLTATWTPIILLFKENKLINIMSYIGGSFLIVYGGVNSISGWLKILGIIPFDFKLSIIGQAFIWDPLFLLWGLGLLNFLKSNR</sequence>
<feature type="transmembrane region" description="Helical" evidence="1">
    <location>
        <begin position="7"/>
        <end position="26"/>
    </location>
</feature>
<gene>
    <name evidence="2" type="ORF">D9V42_12755</name>
</gene>
<dbReference type="Pfam" id="PF13160">
    <property type="entry name" value="DUF3995"/>
    <property type="match status" value="1"/>
</dbReference>
<dbReference type="Proteomes" id="UP000269505">
    <property type="component" value="Unassembled WGS sequence"/>
</dbReference>
<feature type="transmembrane region" description="Helical" evidence="1">
    <location>
        <begin position="117"/>
        <end position="139"/>
    </location>
</feature>
<feature type="transmembrane region" description="Helical" evidence="1">
    <location>
        <begin position="46"/>
        <end position="72"/>
    </location>
</feature>
<evidence type="ECO:0000256" key="1">
    <source>
        <dbReference type="SAM" id="Phobius"/>
    </source>
</evidence>
<reference evidence="2 3" key="1">
    <citation type="submission" date="2018-10" db="EMBL/GenBank/DDBJ databases">
        <title>Staphylococcus pseudoxylosus sp. nov., isolated from bovine mastitis.</title>
        <authorList>
            <person name="Macfadyen A.C."/>
            <person name="Leroy S."/>
            <person name="Harrison E.M."/>
            <person name="Parkhill J."/>
            <person name="Holmes M.A."/>
            <person name="Paterson G.K."/>
        </authorList>
    </citation>
    <scope>NUCLEOTIDE SEQUENCE [LARGE SCALE GENOMIC DNA]</scope>
    <source>
        <strain evidence="2 3">S04009</strain>
    </source>
</reference>
<keyword evidence="1" id="KW-0812">Transmembrane</keyword>
<keyword evidence="1" id="KW-1133">Transmembrane helix</keyword>
<keyword evidence="3" id="KW-1185">Reference proteome</keyword>
<dbReference type="EMBL" id="RCVN01000015">
    <property type="protein sequence ID" value="RMI84188.1"/>
    <property type="molecule type" value="Genomic_DNA"/>
</dbReference>
<comment type="caution">
    <text evidence="2">The sequence shown here is derived from an EMBL/GenBank/DDBJ whole genome shotgun (WGS) entry which is preliminary data.</text>
</comment>
<organism evidence="2 3">
    <name type="scientific">Staphylococcus pseudoxylosus</name>
    <dbReference type="NCBI Taxonomy" id="2282419"/>
    <lineage>
        <taxon>Bacteria</taxon>
        <taxon>Bacillati</taxon>
        <taxon>Bacillota</taxon>
        <taxon>Bacilli</taxon>
        <taxon>Bacillales</taxon>
        <taxon>Staphylococcaceae</taxon>
        <taxon>Staphylococcus</taxon>
    </lineage>
</organism>
<name>A0AAQ0MDU3_9STAP</name>
<evidence type="ECO:0000313" key="2">
    <source>
        <dbReference type="EMBL" id="RMI84188.1"/>
    </source>
</evidence>
<accession>A0AAQ0MDU3</accession>
<evidence type="ECO:0000313" key="3">
    <source>
        <dbReference type="Proteomes" id="UP000269505"/>
    </source>
</evidence>
<feature type="transmembrane region" description="Helical" evidence="1">
    <location>
        <begin position="84"/>
        <end position="105"/>
    </location>
</feature>